<feature type="region of interest" description="Disordered" evidence="1">
    <location>
        <begin position="32"/>
        <end position="53"/>
    </location>
</feature>
<dbReference type="AlphaFoldDB" id="A0A1A7WXB0"/>
<reference evidence="2" key="2">
    <citation type="submission" date="2016-06" db="EMBL/GenBank/DDBJ databases">
        <title>The genome of a short-lived fish provides insights into sex chromosome evolution and the genetic control of aging.</title>
        <authorList>
            <person name="Reichwald K."/>
            <person name="Felder M."/>
            <person name="Petzold A."/>
            <person name="Koch P."/>
            <person name="Groth M."/>
            <person name="Platzer M."/>
        </authorList>
    </citation>
    <scope>NUCLEOTIDE SEQUENCE</scope>
    <source>
        <tissue evidence="2">Brain</tissue>
    </source>
</reference>
<feature type="non-terminal residue" evidence="2">
    <location>
        <position position="1"/>
    </location>
</feature>
<protein>
    <submittedName>
        <fullName evidence="2">Uncharacterized protein</fullName>
    </submittedName>
</protein>
<organism evidence="2">
    <name type="scientific">Iconisemion striatum</name>
    <dbReference type="NCBI Taxonomy" id="60296"/>
    <lineage>
        <taxon>Eukaryota</taxon>
        <taxon>Metazoa</taxon>
        <taxon>Chordata</taxon>
        <taxon>Craniata</taxon>
        <taxon>Vertebrata</taxon>
        <taxon>Euteleostomi</taxon>
        <taxon>Actinopterygii</taxon>
        <taxon>Neopterygii</taxon>
        <taxon>Teleostei</taxon>
        <taxon>Neoteleostei</taxon>
        <taxon>Acanthomorphata</taxon>
        <taxon>Ovalentaria</taxon>
        <taxon>Atherinomorphae</taxon>
        <taxon>Cyprinodontiformes</taxon>
        <taxon>Nothobranchiidae</taxon>
        <taxon>Iconisemion</taxon>
    </lineage>
</organism>
<name>A0A1A7WXB0_9TELE</name>
<reference evidence="2" key="1">
    <citation type="submission" date="2016-05" db="EMBL/GenBank/DDBJ databases">
        <authorList>
            <person name="Lavstsen T."/>
            <person name="Jespersen J.S."/>
        </authorList>
    </citation>
    <scope>NUCLEOTIDE SEQUENCE</scope>
    <source>
        <tissue evidence="2">Brain</tissue>
    </source>
</reference>
<accession>A0A1A7WXB0</accession>
<feature type="non-terminal residue" evidence="2">
    <location>
        <position position="191"/>
    </location>
</feature>
<evidence type="ECO:0000313" key="2">
    <source>
        <dbReference type="EMBL" id="SBP10325.1"/>
    </source>
</evidence>
<sequence>KPIAQRCGEQQQAEAGQIQRRLVVDLRHCVQRHHEQQQGPGERRRTQERQQNRTEYKVAGVYDTRPHGCQTHTCPAQVALNHVKSLLNLCLHVVQVVQQDSQCAVHALQFLHQLGVVLGGLVLVLQELRHALVNFLVDVLSLNSDICEVVNDRFVAILHLGALHLQMLTHVLHFLSDALNELSHQLLSRSN</sequence>
<proteinExistence type="predicted"/>
<dbReference type="EMBL" id="HADW01008925">
    <property type="protein sequence ID" value="SBP10325.1"/>
    <property type="molecule type" value="Transcribed_RNA"/>
</dbReference>
<gene>
    <name evidence="2" type="primary">Nfu_g_1_002674</name>
</gene>
<evidence type="ECO:0000256" key="1">
    <source>
        <dbReference type="SAM" id="MobiDB-lite"/>
    </source>
</evidence>